<dbReference type="InterPro" id="IPR027417">
    <property type="entry name" value="P-loop_NTPase"/>
</dbReference>
<evidence type="ECO:0000256" key="2">
    <source>
        <dbReference type="ARBA" id="ARBA00022692"/>
    </source>
</evidence>
<feature type="compositionally biased region" description="Basic and acidic residues" evidence="7">
    <location>
        <begin position="119"/>
        <end position="136"/>
    </location>
</feature>
<feature type="transmembrane region" description="Helical" evidence="8">
    <location>
        <begin position="426"/>
        <end position="451"/>
    </location>
</feature>
<dbReference type="PANTHER" id="PTHR43394:SF1">
    <property type="entry name" value="ATP-BINDING CASSETTE SUB-FAMILY B MEMBER 10, MITOCHONDRIAL"/>
    <property type="match status" value="1"/>
</dbReference>
<keyword evidence="4" id="KW-0067">ATP-binding</keyword>
<evidence type="ECO:0000259" key="9">
    <source>
        <dbReference type="PROSITE" id="PS50893"/>
    </source>
</evidence>
<comment type="subcellular location">
    <subcellularLocation>
        <location evidence="1">Membrane</location>
        <topology evidence="1">Multi-pass membrane protein</topology>
    </subcellularLocation>
</comment>
<keyword evidence="5 8" id="KW-1133">Transmembrane helix</keyword>
<feature type="domain" description="ABC transporter" evidence="9">
    <location>
        <begin position="576"/>
        <end position="875"/>
    </location>
</feature>
<feature type="transmembrane region" description="Helical" evidence="8">
    <location>
        <begin position="251"/>
        <end position="276"/>
    </location>
</feature>
<dbReference type="Gene3D" id="1.20.1560.10">
    <property type="entry name" value="ABC transporter type 1, transmembrane domain"/>
    <property type="match status" value="1"/>
</dbReference>
<evidence type="ECO:0000256" key="4">
    <source>
        <dbReference type="ARBA" id="ARBA00022840"/>
    </source>
</evidence>
<evidence type="ECO:0000259" key="10">
    <source>
        <dbReference type="PROSITE" id="PS50929"/>
    </source>
</evidence>
<dbReference type="InterPro" id="IPR039421">
    <property type="entry name" value="Type_1_exporter"/>
</dbReference>
<dbReference type="GO" id="GO:0016887">
    <property type="term" value="F:ATP hydrolysis activity"/>
    <property type="evidence" value="ECO:0007669"/>
    <property type="project" value="InterPro"/>
</dbReference>
<dbReference type="GO" id="GO:0015421">
    <property type="term" value="F:ABC-type oligopeptide transporter activity"/>
    <property type="evidence" value="ECO:0007669"/>
    <property type="project" value="TreeGrafter"/>
</dbReference>
<feature type="transmembrane region" description="Helical" evidence="8">
    <location>
        <begin position="349"/>
        <end position="368"/>
    </location>
</feature>
<dbReference type="SMART" id="SM00382">
    <property type="entry name" value="AAA"/>
    <property type="match status" value="1"/>
</dbReference>
<dbReference type="InterPro" id="IPR036640">
    <property type="entry name" value="ABC1_TM_sf"/>
</dbReference>
<feature type="transmembrane region" description="Helical" evidence="8">
    <location>
        <begin position="318"/>
        <end position="343"/>
    </location>
</feature>
<feature type="compositionally biased region" description="Acidic residues" evidence="7">
    <location>
        <begin position="29"/>
        <end position="43"/>
    </location>
</feature>
<dbReference type="PROSITE" id="PS50929">
    <property type="entry name" value="ABC_TM1F"/>
    <property type="match status" value="1"/>
</dbReference>
<gene>
    <name evidence="11" type="ORF">PBIL07802_LOCUS33521</name>
</gene>
<dbReference type="InterPro" id="IPR003593">
    <property type="entry name" value="AAA+_ATPase"/>
</dbReference>
<accession>A0A7S3GMM2</accession>
<dbReference type="SUPFAM" id="SSF52540">
    <property type="entry name" value="P-loop containing nucleoside triphosphate hydrolases"/>
    <property type="match status" value="1"/>
</dbReference>
<feature type="compositionally biased region" description="Basic and acidic residues" evidence="7">
    <location>
        <begin position="721"/>
        <end position="736"/>
    </location>
</feature>
<evidence type="ECO:0000256" key="7">
    <source>
        <dbReference type="SAM" id="MobiDB-lite"/>
    </source>
</evidence>
<proteinExistence type="predicted"/>
<dbReference type="AlphaFoldDB" id="A0A7S3GMM2"/>
<dbReference type="InterPro" id="IPR011527">
    <property type="entry name" value="ABC1_TM_dom"/>
</dbReference>
<dbReference type="Pfam" id="PF00664">
    <property type="entry name" value="ABC_membrane"/>
    <property type="match status" value="1"/>
</dbReference>
<dbReference type="SUPFAM" id="SSF90123">
    <property type="entry name" value="ABC transporter transmembrane region"/>
    <property type="match status" value="1"/>
</dbReference>
<dbReference type="GO" id="GO:0016020">
    <property type="term" value="C:membrane"/>
    <property type="evidence" value="ECO:0007669"/>
    <property type="project" value="UniProtKB-SubCell"/>
</dbReference>
<dbReference type="InterPro" id="IPR017871">
    <property type="entry name" value="ABC_transporter-like_CS"/>
</dbReference>
<dbReference type="EMBL" id="HBIB01050836">
    <property type="protein sequence ID" value="CAE0271165.1"/>
    <property type="molecule type" value="Transcribed_RNA"/>
</dbReference>
<feature type="region of interest" description="Disordered" evidence="7">
    <location>
        <begin position="695"/>
        <end position="739"/>
    </location>
</feature>
<dbReference type="PROSITE" id="PS00211">
    <property type="entry name" value="ABC_TRANSPORTER_1"/>
    <property type="match status" value="1"/>
</dbReference>
<feature type="region of interest" description="Disordered" evidence="7">
    <location>
        <begin position="22"/>
        <end position="77"/>
    </location>
</feature>
<evidence type="ECO:0000256" key="8">
    <source>
        <dbReference type="SAM" id="Phobius"/>
    </source>
</evidence>
<dbReference type="GO" id="GO:0005524">
    <property type="term" value="F:ATP binding"/>
    <property type="evidence" value="ECO:0007669"/>
    <property type="project" value="UniProtKB-KW"/>
</dbReference>
<evidence type="ECO:0000313" key="11">
    <source>
        <dbReference type="EMBL" id="CAE0271165.1"/>
    </source>
</evidence>
<evidence type="ECO:0008006" key="12">
    <source>
        <dbReference type="Google" id="ProtNLM"/>
    </source>
</evidence>
<dbReference type="Pfam" id="PF00005">
    <property type="entry name" value="ABC_tran"/>
    <property type="match status" value="1"/>
</dbReference>
<evidence type="ECO:0000256" key="1">
    <source>
        <dbReference type="ARBA" id="ARBA00004141"/>
    </source>
</evidence>
<sequence length="879" mass="95973">MVEEEIDEEIAVESIVPVSIGGIKAMTREEEDEGSTSSSDDEVTLAGEPGKSINEKEEQRLMRRVTQTLRTAEGREALGGAASNGDFLDLFQAVSSSGGGEKKSADKGEKAQRRATINRQKELKRVADSGGGEKTRQGGSSSIPPPKPLPKKVEDDLFGTSKLGAAFILLREDWALITLATLCSLGSTGLSLVSPQYSANVFNLLAEKNLSSFLAPANITSLNITMAEYYSNRLQHSANFLTADSEFVRNILFIVAFNVGSILLKAFTTLTFGLAGRRIAARVRLRLMASFLAKDAVFFDRRGAGELISRLNTDINQILGLTTAGASLLSNIAVMIGGSVAMFFTSWPLALIMFASLPVIAIATLFVGKLMRKWTVVILKAQAQQTQVANEILSTSRSTRLFEKYSLQMNGYTGALHELYRWSVKLIYASTVYGLTTSTVTVASQMAVLYIGGYLIFNPYFGLLEGMHTILTVGTLVAFQRYGTMVRSSVSGLSGLWTQILKAAAAAEVVIKLIEYSPDAPIERLMKDKKDLYDYTKVPSTKVYASFLINGVKPKRAHALEKPEGEEGLVVKSKGIEFDNVLFRYPTRPVQVIFRNLSLDVKFDSITAIVGPSGSGKSTLFNLLMRQYEPDMGQIRYGGIPLYNLELRWLRSQLSTVSQSPVIFSGTVAFNIAWGASTEVIPGDVDMKYAKVEMEKKTKKPKHGKKETDSHANTPLSSPVDVEKGPRKDENDEKKNKSLLGVPMSHIIEAAKKANAHSFIEKMPHGYHTMIGPRGTNLSGGQKQRIAIARAFLRESPVLCLDEPTSALDPESEKAVSASINTLMKGKTVIMITHRLTTSQTADKIAVIAEGGLAEEGSHEQLMTAKGLYYTQYLSVTQK</sequence>
<evidence type="ECO:0000256" key="3">
    <source>
        <dbReference type="ARBA" id="ARBA00022741"/>
    </source>
</evidence>
<evidence type="ECO:0000256" key="6">
    <source>
        <dbReference type="ARBA" id="ARBA00023136"/>
    </source>
</evidence>
<feature type="domain" description="ABC transmembrane type-1" evidence="10">
    <location>
        <begin position="179"/>
        <end position="502"/>
    </location>
</feature>
<organism evidence="11">
    <name type="scientific">Palpitomonas bilix</name>
    <dbReference type="NCBI Taxonomy" id="652834"/>
    <lineage>
        <taxon>Eukaryota</taxon>
        <taxon>Eukaryota incertae sedis</taxon>
    </lineage>
</organism>
<dbReference type="Gene3D" id="3.40.50.300">
    <property type="entry name" value="P-loop containing nucleotide triphosphate hydrolases"/>
    <property type="match status" value="2"/>
</dbReference>
<dbReference type="PROSITE" id="PS50893">
    <property type="entry name" value="ABC_TRANSPORTER_2"/>
    <property type="match status" value="1"/>
</dbReference>
<dbReference type="InterPro" id="IPR003439">
    <property type="entry name" value="ABC_transporter-like_ATP-bd"/>
</dbReference>
<feature type="compositionally biased region" description="Basic and acidic residues" evidence="7">
    <location>
        <begin position="100"/>
        <end position="112"/>
    </location>
</feature>
<keyword evidence="2 8" id="KW-0812">Transmembrane</keyword>
<evidence type="ECO:0000256" key="5">
    <source>
        <dbReference type="ARBA" id="ARBA00022989"/>
    </source>
</evidence>
<reference evidence="11" key="1">
    <citation type="submission" date="2021-01" db="EMBL/GenBank/DDBJ databases">
        <authorList>
            <person name="Corre E."/>
            <person name="Pelletier E."/>
            <person name="Niang G."/>
            <person name="Scheremetjew M."/>
            <person name="Finn R."/>
            <person name="Kale V."/>
            <person name="Holt S."/>
            <person name="Cochrane G."/>
            <person name="Meng A."/>
            <person name="Brown T."/>
            <person name="Cohen L."/>
        </authorList>
    </citation>
    <scope>NUCLEOTIDE SEQUENCE</scope>
    <source>
        <strain evidence="11">NIES-2562</strain>
    </source>
</reference>
<keyword evidence="6 8" id="KW-0472">Membrane</keyword>
<name>A0A7S3GMM2_9EUKA</name>
<feature type="region of interest" description="Disordered" evidence="7">
    <location>
        <begin position="96"/>
        <end position="154"/>
    </location>
</feature>
<protein>
    <recommendedName>
        <fullName evidence="12">ATP-dependent transporter ycf16</fullName>
    </recommendedName>
</protein>
<dbReference type="PANTHER" id="PTHR43394">
    <property type="entry name" value="ATP-DEPENDENT PERMEASE MDL1, MITOCHONDRIAL"/>
    <property type="match status" value="1"/>
</dbReference>
<keyword evidence="3" id="KW-0547">Nucleotide-binding</keyword>